<evidence type="ECO:0000256" key="3">
    <source>
        <dbReference type="PROSITE-ProRule" id="PRU00169"/>
    </source>
</evidence>
<dbReference type="CDD" id="cd00156">
    <property type="entry name" value="REC"/>
    <property type="match status" value="1"/>
</dbReference>
<dbReference type="PANTHER" id="PTHR44591">
    <property type="entry name" value="STRESS RESPONSE REGULATOR PROTEIN 1"/>
    <property type="match status" value="1"/>
</dbReference>
<proteinExistence type="predicted"/>
<dbReference type="STRING" id="1134435.AC731_005605"/>
<keyword evidence="6" id="KW-1185">Reference proteome</keyword>
<dbReference type="Proteomes" id="UP000036902">
    <property type="component" value="Chromosome"/>
</dbReference>
<dbReference type="InterPro" id="IPR001789">
    <property type="entry name" value="Sig_transdc_resp-reg_receiver"/>
</dbReference>
<organism evidence="5 6">
    <name type="scientific">Thauera humireducens</name>
    <dbReference type="NCBI Taxonomy" id="1134435"/>
    <lineage>
        <taxon>Bacteria</taxon>
        <taxon>Pseudomonadati</taxon>
        <taxon>Pseudomonadota</taxon>
        <taxon>Betaproteobacteria</taxon>
        <taxon>Rhodocyclales</taxon>
        <taxon>Zoogloeaceae</taxon>
        <taxon>Thauera</taxon>
    </lineage>
</organism>
<name>A0A127K3C2_9RHOO</name>
<dbReference type="Gene3D" id="3.40.50.2300">
    <property type="match status" value="1"/>
</dbReference>
<dbReference type="KEGG" id="thu:AC731_005605"/>
<evidence type="ECO:0000313" key="6">
    <source>
        <dbReference type="Proteomes" id="UP000036902"/>
    </source>
</evidence>
<reference evidence="6" key="1">
    <citation type="submission" date="2016-03" db="EMBL/GenBank/DDBJ databases">
        <authorList>
            <person name="Ma C."/>
            <person name="Zhou S."/>
            <person name="Yang G."/>
        </authorList>
    </citation>
    <scope>NUCLEOTIDE SEQUENCE [LARGE SCALE GENOMIC DNA]</scope>
    <source>
        <strain evidence="6">SgZ-1</strain>
    </source>
</reference>
<keyword evidence="1 3" id="KW-0597">Phosphoprotein</keyword>
<dbReference type="SUPFAM" id="SSF52172">
    <property type="entry name" value="CheY-like"/>
    <property type="match status" value="1"/>
</dbReference>
<feature type="modified residue" description="4-aspartylphosphate" evidence="3">
    <location>
        <position position="57"/>
    </location>
</feature>
<dbReference type="InterPro" id="IPR011006">
    <property type="entry name" value="CheY-like_superfamily"/>
</dbReference>
<dbReference type="PROSITE" id="PS50110">
    <property type="entry name" value="RESPONSE_REGULATORY"/>
    <property type="match status" value="1"/>
</dbReference>
<dbReference type="AlphaFoldDB" id="A0A127K3C2"/>
<dbReference type="EMBL" id="CP014646">
    <property type="protein sequence ID" value="AMO36456.1"/>
    <property type="molecule type" value="Genomic_DNA"/>
</dbReference>
<accession>A0A127K3C2</accession>
<dbReference type="InterPro" id="IPR050595">
    <property type="entry name" value="Bact_response_regulator"/>
</dbReference>
<gene>
    <name evidence="5" type="ORF">AC731_005605</name>
</gene>
<keyword evidence="2" id="KW-0902">Two-component regulatory system</keyword>
<dbReference type="SMART" id="SM00448">
    <property type="entry name" value="REC"/>
    <property type="match status" value="1"/>
</dbReference>
<dbReference type="PANTHER" id="PTHR44591:SF14">
    <property type="entry name" value="PROTEIN PILG"/>
    <property type="match status" value="1"/>
</dbReference>
<protein>
    <submittedName>
        <fullName evidence="5">Chemotaxis protein</fullName>
    </submittedName>
</protein>
<evidence type="ECO:0000256" key="2">
    <source>
        <dbReference type="ARBA" id="ARBA00023012"/>
    </source>
</evidence>
<dbReference type="RefSeq" id="WP_004251009.1">
    <property type="nucleotide sequence ID" value="NZ_CP014646.1"/>
</dbReference>
<evidence type="ECO:0000313" key="5">
    <source>
        <dbReference type="EMBL" id="AMO36456.1"/>
    </source>
</evidence>
<evidence type="ECO:0000256" key="1">
    <source>
        <dbReference type="ARBA" id="ARBA00022553"/>
    </source>
</evidence>
<dbReference type="GO" id="GO:0000160">
    <property type="term" value="P:phosphorelay signal transduction system"/>
    <property type="evidence" value="ECO:0007669"/>
    <property type="project" value="UniProtKB-KW"/>
</dbReference>
<feature type="domain" description="Response regulatory" evidence="4">
    <location>
        <begin position="7"/>
        <end position="122"/>
    </location>
</feature>
<evidence type="ECO:0000259" key="4">
    <source>
        <dbReference type="PROSITE" id="PS50110"/>
    </source>
</evidence>
<sequence>MSRRDRTIVVVDDNELIRISLRAILRQAGHVVVGEAKCGDSALEMIERHVPDLVCLDVNMPGRNGLDVLGEVRQRWPKVRVMMVTSQADRDSIQTMLARGADDIILKPFNGARVVETIARAFKR</sequence>
<dbReference type="Pfam" id="PF00072">
    <property type="entry name" value="Response_reg"/>
    <property type="match status" value="1"/>
</dbReference>